<comment type="caution">
    <text evidence="5">The sequence shown here is derived from an EMBL/GenBank/DDBJ whole genome shotgun (WGS) entry which is preliminary data.</text>
</comment>
<feature type="transmembrane region" description="Helical" evidence="1">
    <location>
        <begin position="35"/>
        <end position="54"/>
    </location>
</feature>
<feature type="transmembrane region" description="Helical" evidence="1">
    <location>
        <begin position="130"/>
        <end position="159"/>
    </location>
</feature>
<proteinExistence type="predicted"/>
<dbReference type="OrthoDB" id="9814202at2"/>
<evidence type="ECO:0000259" key="4">
    <source>
        <dbReference type="PROSITE" id="PS50887"/>
    </source>
</evidence>
<dbReference type="RefSeq" id="WP_119035091.1">
    <property type="nucleotide sequence ID" value="NZ_QXDC01000002.1"/>
</dbReference>
<feature type="transmembrane region" description="Helical" evidence="1">
    <location>
        <begin position="60"/>
        <end position="79"/>
    </location>
</feature>
<dbReference type="CDD" id="cd01948">
    <property type="entry name" value="EAL"/>
    <property type="match status" value="1"/>
</dbReference>
<dbReference type="PANTHER" id="PTHR44757">
    <property type="entry name" value="DIGUANYLATE CYCLASE DGCP"/>
    <property type="match status" value="1"/>
</dbReference>
<dbReference type="Pfam" id="PF00990">
    <property type="entry name" value="GGDEF"/>
    <property type="match status" value="1"/>
</dbReference>
<dbReference type="InterPro" id="IPR000160">
    <property type="entry name" value="GGDEF_dom"/>
</dbReference>
<dbReference type="AlphaFoldDB" id="A0A397PDH2"/>
<dbReference type="PROSITE" id="PS50887">
    <property type="entry name" value="GGDEF"/>
    <property type="match status" value="1"/>
</dbReference>
<dbReference type="CDD" id="cd01949">
    <property type="entry name" value="GGDEF"/>
    <property type="match status" value="1"/>
</dbReference>
<dbReference type="SMART" id="SM00267">
    <property type="entry name" value="GGDEF"/>
    <property type="match status" value="1"/>
</dbReference>
<evidence type="ECO:0000313" key="6">
    <source>
        <dbReference type="Proteomes" id="UP000266568"/>
    </source>
</evidence>
<dbReference type="Pfam" id="PF08448">
    <property type="entry name" value="PAS_4"/>
    <property type="match status" value="1"/>
</dbReference>
<dbReference type="PANTHER" id="PTHR44757:SF10">
    <property type="entry name" value="MEMBRANE PROTEIN"/>
    <property type="match status" value="1"/>
</dbReference>
<dbReference type="EMBL" id="QXDC01000002">
    <property type="protein sequence ID" value="RIA47082.1"/>
    <property type="molecule type" value="Genomic_DNA"/>
</dbReference>
<name>A0A397PDH2_9SPHN</name>
<evidence type="ECO:0000256" key="1">
    <source>
        <dbReference type="SAM" id="Phobius"/>
    </source>
</evidence>
<dbReference type="CDD" id="cd00130">
    <property type="entry name" value="PAS"/>
    <property type="match status" value="1"/>
</dbReference>
<keyword evidence="6" id="KW-1185">Reference proteome</keyword>
<dbReference type="Gene3D" id="3.30.70.270">
    <property type="match status" value="1"/>
</dbReference>
<dbReference type="PROSITE" id="PS50113">
    <property type="entry name" value="PAC"/>
    <property type="match status" value="1"/>
</dbReference>
<feature type="transmembrane region" description="Helical" evidence="1">
    <location>
        <begin position="166"/>
        <end position="188"/>
    </location>
</feature>
<dbReference type="SMART" id="SM00052">
    <property type="entry name" value="EAL"/>
    <property type="match status" value="1"/>
</dbReference>
<dbReference type="Proteomes" id="UP000266568">
    <property type="component" value="Unassembled WGS sequence"/>
</dbReference>
<dbReference type="InterPro" id="IPR000700">
    <property type="entry name" value="PAS-assoc_C"/>
</dbReference>
<sequence>MPRIDIRALLGLYDPEDSTDWGPIRAAQLNAGAHLALFLLGVNVVSAALVTLLARQLAPGWLLAGWAGLVTLVSTAVALRRLAARHRTATTASVRDVRDTMLEGIGLAAIWSVIPLVIGPQATVGAALGLWVLISLLMTASAVALAGLPLATLAFLGFLGTTVTAMLAIVSGPLLAMGAALFTILLMLSCLTRGRALVVIRAGEIALAERDETVRLLLRDFEDQGADWLWETDAARRIVRASPRFCHAVGLDPIRINGMSFLQILAGSTWEQGNFSAGLRSLSDKLKQREAFRDLLLPVEVHGEHRWWEMTASPRLDEEGRFIGFRGVGSDVTERRASTDRINRMARFDTLTGLPNRLHINETLAKAMSEAEKWGSRCAFMMIDLDRFKAVNDTLGHPIGDRLLRRVSERLSQLMSDNEMCGRLGGDEFAIVMREAGDTDRIEKLAIAIIETLSRPYEVDQNTLYIGASVGVAIGPRDGRTAEMLIRSADLALYRTKDGGGAGFHIYEPQLHLQAEERRVLEMALRKALQNDEMHLQYQPVVDSETGGLTGFEALLRWTHPEFGVVPPDKFVPLAEEARLIAPIGEWVLRTACDEAARWPPDVRVAVNVSAEQLHNPHFVTTVAQALSQSELPPERLELEVTESVFLHEGTCATTVLERLLDLGVRLSLDDFGTGYSSLAYLSRTRFSTIKIDRTFVQGASKGKQEAIAIIRAVVALAQSLGMATTAEGVETTEEHEMIQDLGCTKVQGYYFGRPLPVEEARALACRPFDNSSTVAA</sequence>
<dbReference type="NCBIfam" id="TIGR00229">
    <property type="entry name" value="sensory_box"/>
    <property type="match status" value="1"/>
</dbReference>
<dbReference type="InterPro" id="IPR001633">
    <property type="entry name" value="EAL_dom"/>
</dbReference>
<dbReference type="SUPFAM" id="SSF55785">
    <property type="entry name" value="PYP-like sensor domain (PAS domain)"/>
    <property type="match status" value="1"/>
</dbReference>
<evidence type="ECO:0000313" key="5">
    <source>
        <dbReference type="EMBL" id="RIA47082.1"/>
    </source>
</evidence>
<reference evidence="5 6" key="1">
    <citation type="submission" date="2018-08" db="EMBL/GenBank/DDBJ databases">
        <title>Genomic Encyclopedia of Type Strains, Phase IV (KMG-IV): sequencing the most valuable type-strain genomes for metagenomic binning, comparative biology and taxonomic classification.</title>
        <authorList>
            <person name="Goeker M."/>
        </authorList>
    </citation>
    <scope>NUCLEOTIDE SEQUENCE [LARGE SCALE GENOMIC DNA]</scope>
    <source>
        <strain evidence="5 6">DSM 25527</strain>
    </source>
</reference>
<evidence type="ECO:0000259" key="3">
    <source>
        <dbReference type="PROSITE" id="PS50883"/>
    </source>
</evidence>
<dbReference type="NCBIfam" id="TIGR00254">
    <property type="entry name" value="GGDEF"/>
    <property type="match status" value="1"/>
</dbReference>
<dbReference type="SUPFAM" id="SSF55073">
    <property type="entry name" value="Nucleotide cyclase"/>
    <property type="match status" value="1"/>
</dbReference>
<evidence type="ECO:0000259" key="2">
    <source>
        <dbReference type="PROSITE" id="PS50113"/>
    </source>
</evidence>
<feature type="domain" description="GGDEF" evidence="4">
    <location>
        <begin position="376"/>
        <end position="509"/>
    </location>
</feature>
<feature type="domain" description="EAL" evidence="3">
    <location>
        <begin position="518"/>
        <end position="769"/>
    </location>
</feature>
<feature type="domain" description="PAC" evidence="2">
    <location>
        <begin position="290"/>
        <end position="344"/>
    </location>
</feature>
<dbReference type="InterPro" id="IPR029787">
    <property type="entry name" value="Nucleotide_cyclase"/>
</dbReference>
<keyword evidence="1" id="KW-0472">Membrane</keyword>
<feature type="transmembrane region" description="Helical" evidence="1">
    <location>
        <begin position="100"/>
        <end position="118"/>
    </location>
</feature>
<accession>A0A397PDH2</accession>
<dbReference type="Gene3D" id="3.20.20.450">
    <property type="entry name" value="EAL domain"/>
    <property type="match status" value="1"/>
</dbReference>
<dbReference type="InterPro" id="IPR043128">
    <property type="entry name" value="Rev_trsase/Diguanyl_cyclase"/>
</dbReference>
<dbReference type="InterPro" id="IPR000014">
    <property type="entry name" value="PAS"/>
</dbReference>
<gene>
    <name evidence="5" type="ORF">DFR49_1647</name>
</gene>
<dbReference type="InterPro" id="IPR035919">
    <property type="entry name" value="EAL_sf"/>
</dbReference>
<dbReference type="SUPFAM" id="SSF141868">
    <property type="entry name" value="EAL domain-like"/>
    <property type="match status" value="1"/>
</dbReference>
<organism evidence="5 6">
    <name type="scientific">Hephaestia caeni</name>
    <dbReference type="NCBI Taxonomy" id="645617"/>
    <lineage>
        <taxon>Bacteria</taxon>
        <taxon>Pseudomonadati</taxon>
        <taxon>Pseudomonadota</taxon>
        <taxon>Alphaproteobacteria</taxon>
        <taxon>Sphingomonadales</taxon>
        <taxon>Sphingomonadaceae</taxon>
        <taxon>Hephaestia</taxon>
    </lineage>
</organism>
<dbReference type="InterPro" id="IPR013656">
    <property type="entry name" value="PAS_4"/>
</dbReference>
<dbReference type="Gene3D" id="3.30.450.20">
    <property type="entry name" value="PAS domain"/>
    <property type="match status" value="1"/>
</dbReference>
<keyword evidence="1" id="KW-0812">Transmembrane</keyword>
<dbReference type="Pfam" id="PF00563">
    <property type="entry name" value="EAL"/>
    <property type="match status" value="1"/>
</dbReference>
<protein>
    <submittedName>
        <fullName evidence="5">Diguanylate cyclase/phosphodiesterase with PAS/PAC sensor(S)</fullName>
    </submittedName>
</protein>
<dbReference type="PROSITE" id="PS50883">
    <property type="entry name" value="EAL"/>
    <property type="match status" value="1"/>
</dbReference>
<dbReference type="InterPro" id="IPR035965">
    <property type="entry name" value="PAS-like_dom_sf"/>
</dbReference>
<keyword evidence="1" id="KW-1133">Transmembrane helix</keyword>
<dbReference type="InterPro" id="IPR052155">
    <property type="entry name" value="Biofilm_reg_signaling"/>
</dbReference>